<reference evidence="1 2" key="1">
    <citation type="journal article" date="2021" name="J. Hered.">
        <title>A chromosome-level genome assembly of the parasitoid wasp, Cotesia glomerata (Hymenoptera: Braconidae).</title>
        <authorList>
            <person name="Pinto B.J."/>
            <person name="Weis J.J."/>
            <person name="Gamble T."/>
            <person name="Ode P.J."/>
            <person name="Paul R."/>
            <person name="Zaspel J.M."/>
        </authorList>
    </citation>
    <scope>NUCLEOTIDE SEQUENCE [LARGE SCALE GENOMIC DNA]</scope>
    <source>
        <strain evidence="1">CgM1</strain>
    </source>
</reference>
<accession>A0AAV7J2L7</accession>
<dbReference type="EMBL" id="JAHXZJ010000001">
    <property type="protein sequence ID" value="KAH0566980.1"/>
    <property type="molecule type" value="Genomic_DNA"/>
</dbReference>
<name>A0AAV7J2L7_COTGL</name>
<evidence type="ECO:0000313" key="2">
    <source>
        <dbReference type="Proteomes" id="UP000826195"/>
    </source>
</evidence>
<keyword evidence="2" id="KW-1185">Reference proteome</keyword>
<dbReference type="AlphaFoldDB" id="A0AAV7J2L7"/>
<proteinExistence type="predicted"/>
<dbReference type="Proteomes" id="UP000826195">
    <property type="component" value="Unassembled WGS sequence"/>
</dbReference>
<organism evidence="1 2">
    <name type="scientific">Cotesia glomerata</name>
    <name type="common">Lepidopteran parasitic wasp</name>
    <name type="synonym">Apanteles glomeratus</name>
    <dbReference type="NCBI Taxonomy" id="32391"/>
    <lineage>
        <taxon>Eukaryota</taxon>
        <taxon>Metazoa</taxon>
        <taxon>Ecdysozoa</taxon>
        <taxon>Arthropoda</taxon>
        <taxon>Hexapoda</taxon>
        <taxon>Insecta</taxon>
        <taxon>Pterygota</taxon>
        <taxon>Neoptera</taxon>
        <taxon>Endopterygota</taxon>
        <taxon>Hymenoptera</taxon>
        <taxon>Apocrita</taxon>
        <taxon>Ichneumonoidea</taxon>
        <taxon>Braconidae</taxon>
        <taxon>Microgastrinae</taxon>
        <taxon>Cotesia</taxon>
    </lineage>
</organism>
<sequence>MRIILAENHRWDRHSVRGIIEPTSGNQEPLTSFTCILQSSTVLGNSLMPKLHHSPARTPGDPTAQNTLIRPSCYSGSFISHPLIQSPLCVYFISVQCQSFPDGNPIYFFTRK</sequence>
<evidence type="ECO:0000313" key="1">
    <source>
        <dbReference type="EMBL" id="KAH0566980.1"/>
    </source>
</evidence>
<protein>
    <submittedName>
        <fullName evidence="1">Uncharacterized protein</fullName>
    </submittedName>
</protein>
<comment type="caution">
    <text evidence="1">The sequence shown here is derived from an EMBL/GenBank/DDBJ whole genome shotgun (WGS) entry which is preliminary data.</text>
</comment>
<gene>
    <name evidence="1" type="ORF">KQX54_005860</name>
</gene>